<keyword evidence="1" id="KW-0479">Metal-binding</keyword>
<dbReference type="GO" id="GO:0008270">
    <property type="term" value="F:zinc ion binding"/>
    <property type="evidence" value="ECO:0007669"/>
    <property type="project" value="UniProtKB-KW"/>
</dbReference>
<dbReference type="PROSITE" id="PS50966">
    <property type="entry name" value="ZF_SWIM"/>
    <property type="match status" value="1"/>
</dbReference>
<evidence type="ECO:0000256" key="1">
    <source>
        <dbReference type="ARBA" id="ARBA00022723"/>
    </source>
</evidence>
<keyword evidence="3" id="KW-0862">Zinc</keyword>
<dbReference type="InterPro" id="IPR007527">
    <property type="entry name" value="Znf_SWIM"/>
</dbReference>
<sequence>MANPSSSSFQLYISKKRGVVLRYQNIPVDQTSSRTAVASMNSTPNLNSAISETSTIQSATIQQTCEQPTTELPAFVVEAEDEFDMWASTFDLEGEIEQHTRSIVAGRNKEGPIEKQNTTIEELGDCDDSSDEDYILPEDDDNDVSIESDAPSEELEDIEGSSEDDIFMEKTFTKKDQLNKLKKMLNKSVRSNPRLKECRIDKSTPGWYSDVEDEDNIENLDHCSEIETRGCPMYIEGQGMKNMDLEVCMKFPNVDVYREALKDWVIRNGYELKYLKNERKRITAKCNAEGCNWRIHASIVQGGPLFQVKTISGEHNCAKKRVNKHANAKYIGKRLAESINDNPDVSIMKLQSSIMRKVGVEAGYWKAVRAKRAALEKVRGQDDAEYKLLWDYCETVRSANPGSKILLNKVTDSQPPVFEKMYFSLDAMRRGFLDGCRTIIGLDGCFLKTYHGGQLLCAVGRDGNDNLFPIAIAVVPIENREMWTWFVGELLEDIGGVNEQKWTFISDRQKGLLETLKELAPGCAHRFCVRHIYQNFRLKWPSYELKLLLWKAASTGNTREFEKQITEIKKLDSAAANWLMNIPPCHWTRSHFTTSCKSDVLVNNMCESFNNMILQARGKPIISMFEWIRTRMSTRYQTKKLGMEKYIGTLCPSILRKINKYHKLARNCYPRWCGRDEFEVECFMEKYVVYLDKRTCTCGIFQLNGYPCAHAWSCIADRRYKVEDYVDHWYTKEKYMRVYDRMIHAVPGSRDYIKTPYEPLQAPVLKKRIGRPKKMRMKTNDEVQRNGFRSGLTHKCQNCLQLGHNRIKCQNPTHQDSKLYKENSIIEGTPDQREMIARGVGISGVPANPTRTCDQEIMVVNLTTHQSTKLPPRAHKATENSVLASSSSIVAATVLPKGGKMTHASSAIENATESNPKRTRELKISEVLENIKKNSTRKRASWKI</sequence>
<dbReference type="SMART" id="SM00575">
    <property type="entry name" value="ZnF_PMZ"/>
    <property type="match status" value="1"/>
</dbReference>
<organism evidence="7 8">
    <name type="scientific">Castilleja foliolosa</name>
    <dbReference type="NCBI Taxonomy" id="1961234"/>
    <lineage>
        <taxon>Eukaryota</taxon>
        <taxon>Viridiplantae</taxon>
        <taxon>Streptophyta</taxon>
        <taxon>Embryophyta</taxon>
        <taxon>Tracheophyta</taxon>
        <taxon>Spermatophyta</taxon>
        <taxon>Magnoliopsida</taxon>
        <taxon>eudicotyledons</taxon>
        <taxon>Gunneridae</taxon>
        <taxon>Pentapetalae</taxon>
        <taxon>asterids</taxon>
        <taxon>lamiids</taxon>
        <taxon>Lamiales</taxon>
        <taxon>Orobanchaceae</taxon>
        <taxon>Pedicularideae</taxon>
        <taxon>Castillejinae</taxon>
        <taxon>Castilleja</taxon>
    </lineage>
</organism>
<evidence type="ECO:0000259" key="6">
    <source>
        <dbReference type="PROSITE" id="PS50966"/>
    </source>
</evidence>
<dbReference type="Pfam" id="PF03108">
    <property type="entry name" value="DBD_Tnp_Mut"/>
    <property type="match status" value="1"/>
</dbReference>
<dbReference type="InterPro" id="IPR004332">
    <property type="entry name" value="Transposase_MuDR"/>
</dbReference>
<evidence type="ECO:0000256" key="2">
    <source>
        <dbReference type="ARBA" id="ARBA00022771"/>
    </source>
</evidence>
<evidence type="ECO:0000256" key="4">
    <source>
        <dbReference type="PROSITE-ProRule" id="PRU00325"/>
    </source>
</evidence>
<feature type="region of interest" description="Disordered" evidence="5">
    <location>
        <begin position="137"/>
        <end position="159"/>
    </location>
</feature>
<dbReference type="PANTHER" id="PTHR31973">
    <property type="entry name" value="POLYPROTEIN, PUTATIVE-RELATED"/>
    <property type="match status" value="1"/>
</dbReference>
<feature type="domain" description="SWIM-type" evidence="6">
    <location>
        <begin position="687"/>
        <end position="719"/>
    </location>
</feature>
<evidence type="ECO:0000256" key="3">
    <source>
        <dbReference type="ARBA" id="ARBA00022833"/>
    </source>
</evidence>
<evidence type="ECO:0000313" key="8">
    <source>
        <dbReference type="Proteomes" id="UP001632038"/>
    </source>
</evidence>
<keyword evidence="8" id="KW-1185">Reference proteome</keyword>
<dbReference type="Pfam" id="PF10551">
    <property type="entry name" value="MULE"/>
    <property type="match status" value="1"/>
</dbReference>
<dbReference type="Pfam" id="PF04434">
    <property type="entry name" value="SWIM"/>
    <property type="match status" value="1"/>
</dbReference>
<dbReference type="InterPro" id="IPR018289">
    <property type="entry name" value="MULE_transposase_dom"/>
</dbReference>
<comment type="caution">
    <text evidence="7">The sequence shown here is derived from an EMBL/GenBank/DDBJ whole genome shotgun (WGS) entry which is preliminary data.</text>
</comment>
<gene>
    <name evidence="7" type="ORF">CASFOL_036806</name>
</gene>
<dbReference type="AlphaFoldDB" id="A0ABD3BP04"/>
<evidence type="ECO:0000313" key="7">
    <source>
        <dbReference type="EMBL" id="KAL3619236.1"/>
    </source>
</evidence>
<dbReference type="PANTHER" id="PTHR31973:SF187">
    <property type="entry name" value="MUTATOR TRANSPOSASE MUDRA PROTEIN"/>
    <property type="match status" value="1"/>
</dbReference>
<accession>A0ABD3BP04</accession>
<protein>
    <recommendedName>
        <fullName evidence="6">SWIM-type domain-containing protein</fullName>
    </recommendedName>
</protein>
<name>A0ABD3BP04_9LAMI</name>
<proteinExistence type="predicted"/>
<dbReference type="Proteomes" id="UP001632038">
    <property type="component" value="Unassembled WGS sequence"/>
</dbReference>
<dbReference type="InterPro" id="IPR006564">
    <property type="entry name" value="Znf_PMZ"/>
</dbReference>
<reference evidence="8" key="1">
    <citation type="journal article" date="2024" name="IScience">
        <title>Strigolactones Initiate the Formation of Haustorium-like Structures in Castilleja.</title>
        <authorList>
            <person name="Buerger M."/>
            <person name="Peterson D."/>
            <person name="Chory J."/>
        </authorList>
    </citation>
    <scope>NUCLEOTIDE SEQUENCE [LARGE SCALE GENOMIC DNA]</scope>
</reference>
<dbReference type="EMBL" id="JAVIJP010000069">
    <property type="protein sequence ID" value="KAL3619236.1"/>
    <property type="molecule type" value="Genomic_DNA"/>
</dbReference>
<evidence type="ECO:0000256" key="5">
    <source>
        <dbReference type="SAM" id="MobiDB-lite"/>
    </source>
</evidence>
<keyword evidence="2 4" id="KW-0863">Zinc-finger</keyword>